<dbReference type="Proteomes" id="UP000245698">
    <property type="component" value="Unassembled WGS sequence"/>
</dbReference>
<dbReference type="RefSeq" id="WP_123147753.1">
    <property type="nucleotide sequence ID" value="NZ_FUIG01000019.1"/>
</dbReference>
<evidence type="ECO:0000313" key="1">
    <source>
        <dbReference type="EMBL" id="SJM30289.1"/>
    </source>
</evidence>
<evidence type="ECO:0000313" key="2">
    <source>
        <dbReference type="Proteomes" id="UP000245698"/>
    </source>
</evidence>
<dbReference type="InterPro" id="IPR037171">
    <property type="entry name" value="NagB/RpiA_transferase-like"/>
</dbReference>
<dbReference type="EC" id="2.8.3.6" evidence="1"/>
<protein>
    <submittedName>
        <fullName evidence="1">3-oxoadipate CoA-transferase subunit B</fullName>
        <ecNumber evidence="1">2.8.3.6</ecNumber>
    </submittedName>
</protein>
<dbReference type="InterPro" id="IPR004165">
    <property type="entry name" value="CoA_trans_fam_I"/>
</dbReference>
<name>A0A2P9AGM8_9HYPH</name>
<proteinExistence type="predicted"/>
<gene>
    <name evidence="1" type="primary">catJ</name>
    <name evidence="1" type="ORF">BQ8482_130188</name>
</gene>
<dbReference type="PANTHER" id="PTHR43293:SF3">
    <property type="entry name" value="CHOLESTEROL RING-CLEAVING HYDROLASE IPDB SUBUNIT"/>
    <property type="match status" value="1"/>
</dbReference>
<accession>A0A2P9AGM8</accession>
<dbReference type="AlphaFoldDB" id="A0A2P9AGM8"/>
<dbReference type="SUPFAM" id="SSF100950">
    <property type="entry name" value="NagB/RpiA/CoA transferase-like"/>
    <property type="match status" value="1"/>
</dbReference>
<dbReference type="EMBL" id="FUIG01000019">
    <property type="protein sequence ID" value="SJM30289.1"/>
    <property type="molecule type" value="Genomic_DNA"/>
</dbReference>
<dbReference type="Gene3D" id="3.40.1080.10">
    <property type="entry name" value="Glutaconate Coenzyme A-transferase"/>
    <property type="match status" value="1"/>
</dbReference>
<dbReference type="PANTHER" id="PTHR43293">
    <property type="entry name" value="ACETATE COA-TRANSFERASE YDIF"/>
    <property type="match status" value="1"/>
</dbReference>
<keyword evidence="2" id="KW-1185">Reference proteome</keyword>
<dbReference type="SMART" id="SM00882">
    <property type="entry name" value="CoA_trans"/>
    <property type="match status" value="1"/>
</dbReference>
<organism evidence="1 2">
    <name type="scientific">Mesorhizobium delmotii</name>
    <dbReference type="NCBI Taxonomy" id="1631247"/>
    <lineage>
        <taxon>Bacteria</taxon>
        <taxon>Pseudomonadati</taxon>
        <taxon>Pseudomonadota</taxon>
        <taxon>Alphaproteobacteria</taxon>
        <taxon>Hyphomicrobiales</taxon>
        <taxon>Phyllobacteriaceae</taxon>
        <taxon>Mesorhizobium</taxon>
    </lineage>
</organism>
<reference evidence="2" key="1">
    <citation type="submission" date="2016-12" db="EMBL/GenBank/DDBJ databases">
        <authorList>
            <person name="Brunel B."/>
        </authorList>
    </citation>
    <scope>NUCLEOTIDE SEQUENCE [LARGE SCALE GENOMIC DNA]</scope>
</reference>
<dbReference type="Pfam" id="PF01144">
    <property type="entry name" value="CoA_trans"/>
    <property type="match status" value="1"/>
</dbReference>
<dbReference type="GO" id="GO:0047569">
    <property type="term" value="F:3-oxoadipate CoA-transferase activity"/>
    <property type="evidence" value="ECO:0007669"/>
    <property type="project" value="UniProtKB-EC"/>
</dbReference>
<keyword evidence="1" id="KW-0808">Transferase</keyword>
<sequence length="267" mass="28283">MSDPGFTPDEMMTIAAARALRNDDVCFVGIGAPSAACNVARLTHAPDITLIYESGTIGTAPDVLPLSIGDGELCETAVTTVSVPEMFRYWLQGGRITVGFLGAAQLDRFGNINTTVIGDYDSPKTRLPGGGGAPEIASSCGEVFITMKQSLRAMVEKIDFFTSFGHGVGGDAREKLGITTKGPTLLVTDLAVWKPDPRTKKFTVVSLHPGVTRDQVQATCGWQVAFAETLEETPPPTERELTTLRDLKARTEAAHRGEKAEAGAGGA</sequence>